<evidence type="ECO:0000313" key="1">
    <source>
        <dbReference type="EMBL" id="SYX91880.1"/>
    </source>
</evidence>
<proteinExistence type="predicted"/>
<name>A0A383RXQ7_9PSED</name>
<evidence type="ECO:0000313" key="2">
    <source>
        <dbReference type="Proteomes" id="UP000263595"/>
    </source>
</evidence>
<dbReference type="RefSeq" id="WP_119144446.1">
    <property type="nucleotide sequence ID" value="NZ_CBCSFL010000001.1"/>
</dbReference>
<dbReference type="Proteomes" id="UP000263595">
    <property type="component" value="Unassembled WGS sequence"/>
</dbReference>
<dbReference type="InterPro" id="IPR009100">
    <property type="entry name" value="AcylCoA_DH/oxidase_NM_dom_sf"/>
</dbReference>
<protein>
    <submittedName>
        <fullName evidence="1">Acyl-CoA dehydrogenase</fullName>
    </submittedName>
</protein>
<dbReference type="SUPFAM" id="SSF56645">
    <property type="entry name" value="Acyl-CoA dehydrogenase NM domain-like"/>
    <property type="match status" value="1"/>
</dbReference>
<gene>
    <name evidence="1" type="ORF">CCOS865_04160</name>
</gene>
<dbReference type="Gene3D" id="2.40.110.10">
    <property type="entry name" value="Butyryl-CoA Dehydrogenase, subunit A, domain 2"/>
    <property type="match status" value="1"/>
</dbReference>
<dbReference type="OrthoDB" id="107064at2"/>
<sequence length="349" mass="37603">MTGVGENVEHTPLEVLLRRFSERRQPLALDHPLGQLMRALRAEQLDQLPLPGHGHTLQRWQTLARIAGCDLALAKLYEGHTDALAILAECAAAPLAGDAIWGVWAAEPPDARVHIIARDGDHVRLSGRKAWCSGALQIDRALITAWGDDQHPQLVAIDLAHPSQRIQANNWQAVGMAATASADVEFEDSPGIVVGQPGQYLSRPGFWHGGGGIAACWYGGAEALAEYLRAHCGKPRPEPHADAHLGAVDAALCGACATLRECAAWIDRHPSDDAGFIVQRSRAQVEQAVDCVIGHVGRALGATPFCRNPHFARLIADLPVYLRQSHAERDLANLGQQLAQMPAGAWHLS</sequence>
<organism evidence="1 2">
    <name type="scientific">Pseudomonas reidholzensis</name>
    <dbReference type="NCBI Taxonomy" id="1785162"/>
    <lineage>
        <taxon>Bacteria</taxon>
        <taxon>Pseudomonadati</taxon>
        <taxon>Pseudomonadota</taxon>
        <taxon>Gammaproteobacteria</taxon>
        <taxon>Pseudomonadales</taxon>
        <taxon>Pseudomonadaceae</taxon>
        <taxon>Pseudomonas</taxon>
    </lineage>
</organism>
<dbReference type="EMBL" id="UNOZ01000030">
    <property type="protein sequence ID" value="SYX91880.1"/>
    <property type="molecule type" value="Genomic_DNA"/>
</dbReference>
<dbReference type="InterPro" id="IPR046373">
    <property type="entry name" value="Acyl-CoA_Oxase/DH_mid-dom_sf"/>
</dbReference>
<accession>A0A383RXQ7</accession>
<dbReference type="GO" id="GO:0016627">
    <property type="term" value="F:oxidoreductase activity, acting on the CH-CH group of donors"/>
    <property type="evidence" value="ECO:0007669"/>
    <property type="project" value="InterPro"/>
</dbReference>
<reference evidence="2" key="1">
    <citation type="submission" date="2018-08" db="EMBL/GenBank/DDBJ databases">
        <authorList>
            <person name="Blom J."/>
        </authorList>
    </citation>
    <scope>NUCLEOTIDE SEQUENCE [LARGE SCALE GENOMIC DNA]</scope>
    <source>
        <strain evidence="2">CCOS 865</strain>
    </source>
</reference>
<dbReference type="AlphaFoldDB" id="A0A383RXQ7"/>
<keyword evidence="2" id="KW-1185">Reference proteome</keyword>